<dbReference type="EMBL" id="DSLG01000004">
    <property type="protein sequence ID" value="HEA87130.1"/>
    <property type="molecule type" value="Genomic_DNA"/>
</dbReference>
<dbReference type="InterPro" id="IPR024930">
    <property type="entry name" value="Skp_dom_sf"/>
</dbReference>
<evidence type="ECO:0000256" key="2">
    <source>
        <dbReference type="ARBA" id="ARBA00022729"/>
    </source>
</evidence>
<dbReference type="SUPFAM" id="SSF111384">
    <property type="entry name" value="OmpH-like"/>
    <property type="match status" value="1"/>
</dbReference>
<evidence type="ECO:0000256" key="3">
    <source>
        <dbReference type="SAM" id="Coils"/>
    </source>
</evidence>
<dbReference type="SMART" id="SM00935">
    <property type="entry name" value="OmpH"/>
    <property type="match status" value="1"/>
</dbReference>
<accession>A0A7C3IP54</accession>
<protein>
    <submittedName>
        <fullName evidence="5">OmpH family outer membrane protein</fullName>
    </submittedName>
</protein>
<dbReference type="GO" id="GO:0051082">
    <property type="term" value="F:unfolded protein binding"/>
    <property type="evidence" value="ECO:0007669"/>
    <property type="project" value="InterPro"/>
</dbReference>
<dbReference type="Gene3D" id="3.40.50.10610">
    <property type="entry name" value="ABC-type transport auxiliary lipoprotein component"/>
    <property type="match status" value="1"/>
</dbReference>
<dbReference type="EMBL" id="DSTU01000007">
    <property type="protein sequence ID" value="HFJ54200.1"/>
    <property type="molecule type" value="Genomic_DNA"/>
</dbReference>
<sequence>MNAKGLILFRALLLLLALTALAGAREYKIGYIDSDRLLARYEAASEAKKQLNDAIAKFQAKAESLRTEYEQAREEYESQQLTLSEEGKRAKLAEVESRKKRYDSYLNEIYGPGGKIEQKNQELLAPIVTRIDSAVRKVAQIEGFALVLDATKAGIVYGETGLDLTELVLEELNREYAPLPATIAGKKIFVIAPIYEASDEAQRERLGTRIRQFAGALLKDKTQVEIIPDAKVDQTVQNRGYAGMQITQDQALDVARTLNADYCIFGECSKRERKIQFKLSLLEVSTGALLRTQESEADRIEALREKVSGVIQILYSALTP</sequence>
<proteinExistence type="inferred from homology"/>
<gene>
    <name evidence="4" type="ORF">ENP94_03865</name>
    <name evidence="5" type="ORF">ENS16_05880</name>
</gene>
<dbReference type="InterPro" id="IPR005632">
    <property type="entry name" value="Chaperone_Skp"/>
</dbReference>
<keyword evidence="2" id="KW-0732">Signal</keyword>
<dbReference type="GO" id="GO:0005829">
    <property type="term" value="C:cytosol"/>
    <property type="evidence" value="ECO:0007669"/>
    <property type="project" value="TreeGrafter"/>
</dbReference>
<evidence type="ECO:0000313" key="4">
    <source>
        <dbReference type="EMBL" id="HEA87130.1"/>
    </source>
</evidence>
<organism evidence="5">
    <name type="scientific">candidate division WOR-3 bacterium</name>
    <dbReference type="NCBI Taxonomy" id="2052148"/>
    <lineage>
        <taxon>Bacteria</taxon>
        <taxon>Bacteria division WOR-3</taxon>
    </lineage>
</organism>
<name>A0A7C3IP54_UNCW3</name>
<dbReference type="GO" id="GO:0050821">
    <property type="term" value="P:protein stabilization"/>
    <property type="evidence" value="ECO:0007669"/>
    <property type="project" value="TreeGrafter"/>
</dbReference>
<feature type="coiled-coil region" evidence="3">
    <location>
        <begin position="34"/>
        <end position="89"/>
    </location>
</feature>
<dbReference type="PANTHER" id="PTHR35089">
    <property type="entry name" value="CHAPERONE PROTEIN SKP"/>
    <property type="match status" value="1"/>
</dbReference>
<dbReference type="PANTHER" id="PTHR35089:SF1">
    <property type="entry name" value="CHAPERONE PROTEIN SKP"/>
    <property type="match status" value="1"/>
</dbReference>
<evidence type="ECO:0000256" key="1">
    <source>
        <dbReference type="ARBA" id="ARBA00009091"/>
    </source>
</evidence>
<keyword evidence="3" id="KW-0175">Coiled coil</keyword>
<comment type="caution">
    <text evidence="5">The sequence shown here is derived from an EMBL/GenBank/DDBJ whole genome shotgun (WGS) entry which is preliminary data.</text>
</comment>
<dbReference type="Gene3D" id="3.30.910.20">
    <property type="entry name" value="Skp domain"/>
    <property type="match status" value="1"/>
</dbReference>
<dbReference type="AlphaFoldDB" id="A0A7C3IP54"/>
<reference evidence="5" key="1">
    <citation type="journal article" date="2020" name="mSystems">
        <title>Genome- and Community-Level Interaction Insights into Carbon Utilization and Element Cycling Functions of Hydrothermarchaeota in Hydrothermal Sediment.</title>
        <authorList>
            <person name="Zhou Z."/>
            <person name="Liu Y."/>
            <person name="Xu W."/>
            <person name="Pan J."/>
            <person name="Luo Z.H."/>
            <person name="Li M."/>
        </authorList>
    </citation>
    <scope>NUCLEOTIDE SEQUENCE [LARGE SCALE GENOMIC DNA]</scope>
    <source>
        <strain evidence="4">SpSt-265</strain>
        <strain evidence="5">SpSt-465</strain>
    </source>
</reference>
<dbReference type="Pfam" id="PF03938">
    <property type="entry name" value="OmpH"/>
    <property type="match status" value="1"/>
</dbReference>
<comment type="similarity">
    <text evidence="1">Belongs to the Skp family.</text>
</comment>
<evidence type="ECO:0000313" key="5">
    <source>
        <dbReference type="EMBL" id="HFJ54200.1"/>
    </source>
</evidence>